<keyword evidence="2" id="KW-0808">Transferase</keyword>
<dbReference type="Gene3D" id="3.40.50.2000">
    <property type="entry name" value="Glycogen Phosphorylase B"/>
    <property type="match status" value="2"/>
</dbReference>
<dbReference type="GO" id="GO:0102335">
    <property type="term" value="F:N,N'-diacetylbacillosaminyl-diphospho-undecaprenol alpha-1,3-N-acetylgalactosaminyltransferase activity"/>
    <property type="evidence" value="ECO:0007669"/>
    <property type="project" value="UniProtKB-EC"/>
</dbReference>
<evidence type="ECO:0000259" key="1">
    <source>
        <dbReference type="Pfam" id="PF13477"/>
    </source>
</evidence>
<reference evidence="2 3" key="1">
    <citation type="submission" date="2020-04" db="EMBL/GenBank/DDBJ databases">
        <authorList>
            <person name="De Canck E."/>
        </authorList>
    </citation>
    <scope>NUCLEOTIDE SEQUENCE [LARGE SCALE GENOMIC DNA]</scope>
    <source>
        <strain evidence="2 3">LMG 29739</strain>
    </source>
</reference>
<dbReference type="Pfam" id="PF13692">
    <property type="entry name" value="Glyco_trans_1_4"/>
    <property type="match status" value="1"/>
</dbReference>
<dbReference type="EC" id="2.4.1.290" evidence="2"/>
<dbReference type="Pfam" id="PF13477">
    <property type="entry name" value="Glyco_trans_4_2"/>
    <property type="match status" value="1"/>
</dbReference>
<dbReference type="AlphaFoldDB" id="A0A6J5E0F1"/>
<dbReference type="PANTHER" id="PTHR12526">
    <property type="entry name" value="GLYCOSYLTRANSFERASE"/>
    <property type="match status" value="1"/>
</dbReference>
<gene>
    <name evidence="2" type="primary">pglA_2</name>
    <name evidence="2" type="ORF">LMG29739_03266</name>
</gene>
<feature type="domain" description="Glycosyltransferase subfamily 4-like N-terminal" evidence="1">
    <location>
        <begin position="10"/>
        <end position="147"/>
    </location>
</feature>
<dbReference type="RefSeq" id="WP_175111965.1">
    <property type="nucleotide sequence ID" value="NZ_CADIKF010000024.1"/>
</dbReference>
<proteinExistence type="predicted"/>
<evidence type="ECO:0000313" key="2">
    <source>
        <dbReference type="EMBL" id="CAB3759878.1"/>
    </source>
</evidence>
<name>A0A6J5E0F1_9BURK</name>
<keyword evidence="2" id="KW-0328">Glycosyltransferase</keyword>
<dbReference type="SUPFAM" id="SSF53756">
    <property type="entry name" value="UDP-Glycosyltransferase/glycogen phosphorylase"/>
    <property type="match status" value="1"/>
</dbReference>
<dbReference type="EMBL" id="CADIKF010000024">
    <property type="protein sequence ID" value="CAB3759878.1"/>
    <property type="molecule type" value="Genomic_DNA"/>
</dbReference>
<dbReference type="InterPro" id="IPR028098">
    <property type="entry name" value="Glyco_trans_4-like_N"/>
</dbReference>
<dbReference type="CDD" id="cd03808">
    <property type="entry name" value="GT4_CapM-like"/>
    <property type="match status" value="1"/>
</dbReference>
<dbReference type="PANTHER" id="PTHR12526:SF638">
    <property type="entry name" value="SPORE COAT PROTEIN SA"/>
    <property type="match status" value="1"/>
</dbReference>
<dbReference type="Proteomes" id="UP000494329">
    <property type="component" value="Unassembled WGS sequence"/>
</dbReference>
<accession>A0A6J5E0F1</accession>
<protein>
    <submittedName>
        <fullName evidence="2">N, N'-diacetylbacillosaminyl-diphospho-undecaprenol alpha-1,3-N-acetylgalactosaminyltransferase</fullName>
        <ecNumber evidence="2">2.4.1.290</ecNumber>
    </submittedName>
</protein>
<organism evidence="2 3">
    <name type="scientific">Paraburkholderia solisilvae</name>
    <dbReference type="NCBI Taxonomy" id="624376"/>
    <lineage>
        <taxon>Bacteria</taxon>
        <taxon>Pseudomonadati</taxon>
        <taxon>Pseudomonadota</taxon>
        <taxon>Betaproteobacteria</taxon>
        <taxon>Burkholderiales</taxon>
        <taxon>Burkholderiaceae</taxon>
        <taxon>Paraburkholderia</taxon>
    </lineage>
</organism>
<keyword evidence="3" id="KW-1185">Reference proteome</keyword>
<evidence type="ECO:0000313" key="3">
    <source>
        <dbReference type="Proteomes" id="UP000494329"/>
    </source>
</evidence>
<sequence length="382" mass="42319">MVIAHQKKTHLLYFVSEDWYFVSHRLSLARAALEAGYEVTVVTRVKDHGDEIRRAGIRLIDFPLKRAGLNPLLEMSFLLRLWRIYRRVRPDIVHQVAMKPVILGTVAAKLAGVPGIVNALGGLGFVFSSSSLKARLLRPLMSVLLRFSLNSRHGVLILQNADDSELLVKRGFVRRSAIRLVRGVGVDPSAYRVDVPAAGPCLVILPARMLRDKGVYEFVDAARQLRDEGVPARFALVGEPDAENPASLKESELNAWAKEGLIEYWGWRDDMAEVMAQSHIVCLPSYREGLPKVLLEAAASGRAIVTTDVPGCREVVRNGFNGLLVPVKNAEALAQAMRTLVLDADKRRQFGSNGRYLAETAFSARQSTEATLAIYRELSSIK</sequence>